<organism evidence="1 2">
    <name type="scientific">Plakobranchus ocellatus</name>
    <dbReference type="NCBI Taxonomy" id="259542"/>
    <lineage>
        <taxon>Eukaryota</taxon>
        <taxon>Metazoa</taxon>
        <taxon>Spiralia</taxon>
        <taxon>Lophotrochozoa</taxon>
        <taxon>Mollusca</taxon>
        <taxon>Gastropoda</taxon>
        <taxon>Heterobranchia</taxon>
        <taxon>Euthyneura</taxon>
        <taxon>Panpulmonata</taxon>
        <taxon>Sacoglossa</taxon>
        <taxon>Placobranchoidea</taxon>
        <taxon>Plakobranchidae</taxon>
        <taxon>Plakobranchus</taxon>
    </lineage>
</organism>
<dbReference type="EMBL" id="BLXT01007309">
    <property type="protein sequence ID" value="GFO38124.1"/>
    <property type="molecule type" value="Genomic_DNA"/>
</dbReference>
<sequence length="126" mass="13978">MRGLMLQLQLAIWMSVRSKTRLMLETKSDGESLQSRTARVSFLFVASPHQGDLRLSGPLSGQGIFAFLGHCRFQGSFNIHCATKAQRLAIVFTDFLDVCIFPWSPMDVDLSKSKQSTSGTDSLACF</sequence>
<dbReference type="AlphaFoldDB" id="A0AAV4D1M4"/>
<proteinExistence type="predicted"/>
<evidence type="ECO:0008006" key="3">
    <source>
        <dbReference type="Google" id="ProtNLM"/>
    </source>
</evidence>
<gene>
    <name evidence="1" type="ORF">PoB_006462900</name>
</gene>
<protein>
    <recommendedName>
        <fullName evidence="3">Secreted protein</fullName>
    </recommendedName>
</protein>
<name>A0AAV4D1M4_9GAST</name>
<evidence type="ECO:0000313" key="2">
    <source>
        <dbReference type="Proteomes" id="UP000735302"/>
    </source>
</evidence>
<evidence type="ECO:0000313" key="1">
    <source>
        <dbReference type="EMBL" id="GFO38124.1"/>
    </source>
</evidence>
<dbReference type="Proteomes" id="UP000735302">
    <property type="component" value="Unassembled WGS sequence"/>
</dbReference>
<keyword evidence="2" id="KW-1185">Reference proteome</keyword>
<reference evidence="1 2" key="1">
    <citation type="journal article" date="2021" name="Elife">
        <title>Chloroplast acquisition without the gene transfer in kleptoplastic sea slugs, Plakobranchus ocellatus.</title>
        <authorList>
            <person name="Maeda T."/>
            <person name="Takahashi S."/>
            <person name="Yoshida T."/>
            <person name="Shimamura S."/>
            <person name="Takaki Y."/>
            <person name="Nagai Y."/>
            <person name="Toyoda A."/>
            <person name="Suzuki Y."/>
            <person name="Arimoto A."/>
            <person name="Ishii H."/>
            <person name="Satoh N."/>
            <person name="Nishiyama T."/>
            <person name="Hasebe M."/>
            <person name="Maruyama T."/>
            <person name="Minagawa J."/>
            <person name="Obokata J."/>
            <person name="Shigenobu S."/>
        </authorList>
    </citation>
    <scope>NUCLEOTIDE SEQUENCE [LARGE SCALE GENOMIC DNA]</scope>
</reference>
<accession>A0AAV4D1M4</accession>
<comment type="caution">
    <text evidence="1">The sequence shown here is derived from an EMBL/GenBank/DDBJ whole genome shotgun (WGS) entry which is preliminary data.</text>
</comment>